<dbReference type="GO" id="GO:0032259">
    <property type="term" value="P:methylation"/>
    <property type="evidence" value="ECO:0007669"/>
    <property type="project" value="UniProtKB-KW"/>
</dbReference>
<evidence type="ECO:0000256" key="17">
    <source>
        <dbReference type="PROSITE-ProRule" id="PRU00333"/>
    </source>
</evidence>
<evidence type="ECO:0000256" key="7">
    <source>
        <dbReference type="ARBA" id="ARBA00022605"/>
    </source>
</evidence>
<evidence type="ECO:0000256" key="2">
    <source>
        <dbReference type="ARBA" id="ARBA00001956"/>
    </source>
</evidence>
<dbReference type="SUPFAM" id="SSF82282">
    <property type="entry name" value="Homocysteine S-methyltransferase"/>
    <property type="match status" value="2"/>
</dbReference>
<proteinExistence type="inferred from homology"/>
<keyword evidence="9" id="KW-0808">Transferase</keyword>
<feature type="compositionally biased region" description="Basic and acidic residues" evidence="18">
    <location>
        <begin position="473"/>
        <end position="515"/>
    </location>
</feature>
<feature type="domain" description="Pterin-binding" evidence="20">
    <location>
        <begin position="2053"/>
        <end position="2320"/>
    </location>
</feature>
<evidence type="ECO:0000256" key="6">
    <source>
        <dbReference type="ARBA" id="ARBA00022603"/>
    </source>
</evidence>
<dbReference type="PANTHER" id="PTHR45833">
    <property type="entry name" value="METHIONINE SYNTHASE"/>
    <property type="match status" value="1"/>
</dbReference>
<dbReference type="EMBL" id="LSRX01000589">
    <property type="protein sequence ID" value="OLP93270.1"/>
    <property type="molecule type" value="Genomic_DNA"/>
</dbReference>
<gene>
    <name evidence="21" type="primary">metH</name>
    <name evidence="21" type="ORF">AK812_SmicGene24856</name>
</gene>
<dbReference type="OMA" id="MCDADER"/>
<keyword evidence="11" id="KW-0479">Metal-binding</keyword>
<dbReference type="Gene3D" id="3.20.20.20">
    <property type="entry name" value="Dihydropteroate synthase-like"/>
    <property type="match status" value="2"/>
</dbReference>
<evidence type="ECO:0000256" key="11">
    <source>
        <dbReference type="ARBA" id="ARBA00022723"/>
    </source>
</evidence>
<keyword evidence="8" id="KW-0846">Cobalamin</keyword>
<name>A0A1Q9DDY6_SYMMI</name>
<evidence type="ECO:0000256" key="14">
    <source>
        <dbReference type="ARBA" id="ARBA00023285"/>
    </source>
</evidence>
<feature type="domain" description="Hcy-binding" evidence="19">
    <location>
        <begin position="1742"/>
        <end position="2074"/>
    </location>
</feature>
<comment type="caution">
    <text evidence="21">The sequence shown here is derived from an EMBL/GenBank/DDBJ whole genome shotgun (WGS) entry which is preliminary data.</text>
</comment>
<dbReference type="SMART" id="SM00822">
    <property type="entry name" value="PKS_KR"/>
    <property type="match status" value="1"/>
</dbReference>
<dbReference type="Proteomes" id="UP000186817">
    <property type="component" value="Unassembled WGS sequence"/>
</dbReference>
<keyword evidence="14" id="KW-0170">Cobalt</keyword>
<dbReference type="GO" id="GO:0008705">
    <property type="term" value="F:methionine synthase activity"/>
    <property type="evidence" value="ECO:0007669"/>
    <property type="project" value="UniProtKB-EC"/>
</dbReference>
<feature type="compositionally biased region" description="Basic and acidic residues" evidence="18">
    <location>
        <begin position="139"/>
        <end position="150"/>
    </location>
</feature>
<dbReference type="GO" id="GO:0046653">
    <property type="term" value="P:tetrahydrofolate metabolic process"/>
    <property type="evidence" value="ECO:0007669"/>
    <property type="project" value="TreeGrafter"/>
</dbReference>
<keyword evidence="13" id="KW-0486">Methionine biosynthesis</keyword>
<dbReference type="Pfam" id="PF08659">
    <property type="entry name" value="KR"/>
    <property type="match status" value="1"/>
</dbReference>
<dbReference type="InterPro" id="IPR036589">
    <property type="entry name" value="HCY_dom_sf"/>
</dbReference>
<feature type="region of interest" description="Disordered" evidence="18">
    <location>
        <begin position="473"/>
        <end position="535"/>
    </location>
</feature>
<dbReference type="InterPro" id="IPR003726">
    <property type="entry name" value="HCY_dom"/>
</dbReference>
<reference evidence="21 22" key="1">
    <citation type="submission" date="2016-02" db="EMBL/GenBank/DDBJ databases">
        <title>Genome analysis of coral dinoflagellate symbionts highlights evolutionary adaptations to a symbiotic lifestyle.</title>
        <authorList>
            <person name="Aranda M."/>
            <person name="Li Y."/>
            <person name="Liew Y.J."/>
            <person name="Baumgarten S."/>
            <person name="Simakov O."/>
            <person name="Wilson M."/>
            <person name="Piel J."/>
            <person name="Ashoor H."/>
            <person name="Bougouffa S."/>
            <person name="Bajic V.B."/>
            <person name="Ryu T."/>
            <person name="Ravasi T."/>
            <person name="Bayer T."/>
            <person name="Micklem G."/>
            <person name="Kim H."/>
            <person name="Bhak J."/>
            <person name="Lajeunesse T.C."/>
            <person name="Voolstra C.R."/>
        </authorList>
    </citation>
    <scope>NUCLEOTIDE SEQUENCE [LARGE SCALE GENOMIC DNA]</scope>
    <source>
        <strain evidence="21 22">CCMP2467</strain>
    </source>
</reference>
<dbReference type="Gene3D" id="3.20.20.330">
    <property type="entry name" value="Homocysteine-binding-like domain"/>
    <property type="match status" value="2"/>
</dbReference>
<evidence type="ECO:0000259" key="19">
    <source>
        <dbReference type="PROSITE" id="PS50970"/>
    </source>
</evidence>
<dbReference type="EC" id="2.1.1.13" evidence="5"/>
<comment type="caution">
    <text evidence="17">Lacks conserved residue(s) required for the propagation of feature annotation.</text>
</comment>
<comment type="pathway">
    <text evidence="3">Amino-acid biosynthesis; L-methionine biosynthesis via de novo pathway; L-methionine from L-homocysteine (MetH route): step 1/1.</text>
</comment>
<comment type="cofactor">
    <cofactor evidence="2">
        <name>methylcob(III)alamin</name>
        <dbReference type="ChEBI" id="CHEBI:28115"/>
    </cofactor>
</comment>
<feature type="region of interest" description="Disordered" evidence="18">
    <location>
        <begin position="625"/>
        <end position="669"/>
    </location>
</feature>
<evidence type="ECO:0000256" key="10">
    <source>
        <dbReference type="ARBA" id="ARBA00022691"/>
    </source>
</evidence>
<dbReference type="Pfam" id="PF12237">
    <property type="entry name" value="PCIF1_WW"/>
    <property type="match status" value="1"/>
</dbReference>
<dbReference type="GO" id="GO:0005829">
    <property type="term" value="C:cytosol"/>
    <property type="evidence" value="ECO:0007669"/>
    <property type="project" value="TreeGrafter"/>
</dbReference>
<dbReference type="InterPro" id="IPR000489">
    <property type="entry name" value="Pterin-binding_dom"/>
</dbReference>
<dbReference type="GO" id="GO:0046872">
    <property type="term" value="F:metal ion binding"/>
    <property type="evidence" value="ECO:0007669"/>
    <property type="project" value="UniProtKB-KW"/>
</dbReference>
<evidence type="ECO:0000256" key="13">
    <source>
        <dbReference type="ARBA" id="ARBA00023167"/>
    </source>
</evidence>
<evidence type="ECO:0000259" key="20">
    <source>
        <dbReference type="PROSITE" id="PS50972"/>
    </source>
</evidence>
<comment type="cofactor">
    <cofactor evidence="1">
        <name>Zn(2+)</name>
        <dbReference type="ChEBI" id="CHEBI:29105"/>
    </cofactor>
</comment>
<dbReference type="OrthoDB" id="261426at2759"/>
<dbReference type="InterPro" id="IPR013968">
    <property type="entry name" value="PKS_KR"/>
</dbReference>
<sequence length="2559" mass="276530">MAQALGDGARAAIERLRGPGGFAVAPAAIEALTGDGGSCFGGPRSTAASRALAGLDRTFHPRDQIFTAVLTPLVDHPEAKDRVLRIDRPAESRQWRCGNASLELADEQNQRLVWITEDGRRSVWSRTKEVLAPSGGSDRSGEREAPEDSDKDVDRIAFPWLLNNSAPEPWLPLDVPRDILYDGARVAALLDIRQMIGARSEPQERLTHILMDHDLHPTRQGGDYLIPGVDSPLWQTLNVSETMRRSIVQRISRIPHEVLSQRVSWSGNAEVWVGRHKISCRSRDIQALNARWVPPLQDERKPLEIARLLALYSVFDNPLSNRRNGVHLGLDPEIRHHCDFELFASPLNAAVQNGRFSSKWPHVEWRFGSIGSYPSVIDYLPVNSVVCINPPFTEAYLADVMARLAELKLRFRLRIAVPILEAPWRSRLHSSLPVPQLLKTYYDATAETPADVLHPTLLWEDPRCPPRLSKLRDVRPAGDDDLDEHSGRAHGLTHDDLHMPASRARREGEAGRASDEITSPNDVEKKKYHPNPRFARTGAPRAAAMVKGQRWKVLEREGVIAREGPEEYCRILPEVLPAGAVVEEQELKGNRLRFLRLSGRGPYTGWVDIRDGSVDLLARVEKKAGAAASAAPAAEDDLDGTSKRKKGSEKWRPPPQVEAPPLQTGNSSYPRPGRFWKVVGAPKSGLTVWQGVAESSPILPGTLPQGAVVEEVQVVGNRLSFTDFSMRGPPSGWVNIRENGRDMIVVDMEGLSTLNIAEALKESAGMSFQMPQPVQAAREEPPLSGWAKLSEMYEKPLAKQRMDLAAAAAETDTAKRRARRRPRTSVKEIPPLEELAHASEEMLVDMLGFPEEEAKHFAMMNEESKNRVITECRALIDMSPLERQMAFEKLRKAWPRGPFPSFAKPSENLPSVNTNLLPAGTCFPIKRPPKTSSPPSNLVSALDGKPGTFFAAEPHLNAPEQKKALQALAQKVAVVPAQEVAADPSVAAERMDFCRLPASKVDAEKLAQNVMGKAKLSGADVALYLAEEMRKRPLVMDAGPGPKLKAAGLSEADYRGERAKVLRDSASQLGNVDLLSLSKPNLVLDTHKDYLKAGADICCTNTLNANALAQRDFKTSKFVAEMNKTAAMLAKRAAADITKQDPRKPRLVAGLIGPNSNLLLGGKNRTRSVSFDDLVEAYSEQIKGLAEGGVDLLALDAVSDAVSAKAAIYAASEVYRQLKQRVPPMLIHAVVDPSTGRTPGGQGLDAFYVSVKHAKPLIVGLVASSGSDLVMGAYGALCKVSQSFTGLRLGEEGQAPTSLSSDASKAMKAGVPNLLGVSGTGLPTHVSALAQLQVSGAPRSLPEASKTLMLSGHEVHTFSGFSLVGQRGSTRASDGFKALVDDFKAKKDPASLTKALEVCAEDAEKGADILDICVDGIANDGSNRGSKAVFRKFVEMCDADERVSKAPLMLCSSEWKCLREGLTSVQGRSIVNAICLMVGEEEFLKIAKECLKHGAAVVVMAISEEGRCVTSKDKVAALQKSYRLLRQKLDFPPEDVILDCHLQSLRPDEHPADVISAIAEVRRTCPHASVAAGVSNLSAAFGRLTKLREALHTIFLQHAIPKGLNVALADAGNLPLYSDLDKETRQRCEDVILNSGKDAAVLKSFMGFLSFRSGATVCLPLQATVPKDTSGQEAWWDLPECKAAAKEAQKEYLEKRGPLATPALQKAYFQSLKMAHVAASGKARQQVSTALAAGTAVGSNLLAQLNSMLAQKVLLLDGPEGPGPQLSEIKDEASFRASRFPASAKGNLNLLSITKPDAVLGAHRALLKSGADIIRTNTFYGDALCQKFYGTEAACYELNRAAAGLAKQAVAEAVSQSPQQLKFVAGVLGPSVGGISGIRAAATWDQLVQSYRPQVQGLVEGGVHLLMLDMVSDTLNAKAAVYVIEEYFSMNPKDRLPVVINVTMKEGRTASGQSLSACLASLAHAQPFAFGVTDEKVVQEAASNCSCWVHLISDSASAGSVNLVSPSGSRPQDVQALASKLGQAAPRKLPASQAPVLKLSSLEAMTARPDDGLKLAGQRCHVQGSHRFKGLMQAYKYSKEDDVWEAAVDVAVQQVEDEADLLDVNLDLPDFDSKAAMGKFVRRCAVHPQVSKLPLIISSMSWEVIAEGLKSTQGKCIVNGISMASSEEEFVRVAAECRRFGAAIVVLAMSRADGEFPNYQEKVTSCQRAYQLLRSKLDFPPEDIIFDCLVTPLGSHGIRASPKDFIDAVAEVRRTCPGVSFIAGVSNLGVACRSAAMLREALASTFLQQAVPVGLNLALVELGRLPRVDSLEEPTRSMCIDVVTNHAVDGQHISRFLNYGAFLSGASAAEEAQKAKAKVVNTLQPKEKSALVPVKQRAPQPARPSPQFTHPVEILVQATGTVSASVFQTFGSKAHAAANFHRLSTATTINKTVHFSSISVYMGQGGSGPGTGASGLMDGIALWERHQGINQYSTTVLWGAIGEIGLRKAIYGSRDVFAQFDLGQKLIGPADTSFLEKQVCCNPLTWDFVGLAYLDNTWQDSLSGRGGGGLSSRKTFLDN</sequence>
<dbReference type="PROSITE" id="PS50972">
    <property type="entry name" value="PTERIN_BINDING"/>
    <property type="match status" value="2"/>
</dbReference>
<evidence type="ECO:0000256" key="3">
    <source>
        <dbReference type="ARBA" id="ARBA00005178"/>
    </source>
</evidence>
<keyword evidence="7" id="KW-0028">Amino-acid biosynthesis</keyword>
<evidence type="ECO:0000256" key="4">
    <source>
        <dbReference type="ARBA" id="ARBA00010398"/>
    </source>
</evidence>
<dbReference type="SUPFAM" id="SSF51717">
    <property type="entry name" value="Dihydropteroate synthetase-like"/>
    <property type="match status" value="2"/>
</dbReference>
<evidence type="ECO:0000256" key="5">
    <source>
        <dbReference type="ARBA" id="ARBA00012032"/>
    </source>
</evidence>
<evidence type="ECO:0000313" key="22">
    <source>
        <dbReference type="Proteomes" id="UP000186817"/>
    </source>
</evidence>
<feature type="domain" description="Hcy-binding" evidence="19">
    <location>
        <begin position="1022"/>
        <end position="1352"/>
    </location>
</feature>
<keyword evidence="6" id="KW-0489">Methyltransferase</keyword>
<evidence type="ECO:0000256" key="8">
    <source>
        <dbReference type="ARBA" id="ARBA00022628"/>
    </source>
</evidence>
<organism evidence="21 22">
    <name type="scientific">Symbiodinium microadriaticum</name>
    <name type="common">Dinoflagellate</name>
    <name type="synonym">Zooxanthella microadriatica</name>
    <dbReference type="NCBI Taxonomy" id="2951"/>
    <lineage>
        <taxon>Eukaryota</taxon>
        <taxon>Sar</taxon>
        <taxon>Alveolata</taxon>
        <taxon>Dinophyceae</taxon>
        <taxon>Suessiales</taxon>
        <taxon>Symbiodiniaceae</taxon>
        <taxon>Symbiodinium</taxon>
    </lineage>
</organism>
<dbReference type="UniPathway" id="UPA00051">
    <property type="reaction ID" value="UER00081"/>
</dbReference>
<evidence type="ECO:0000256" key="15">
    <source>
        <dbReference type="ARBA" id="ARBA00030163"/>
    </source>
</evidence>
<evidence type="ECO:0000313" key="21">
    <source>
        <dbReference type="EMBL" id="OLP93270.1"/>
    </source>
</evidence>
<dbReference type="Pfam" id="PF02574">
    <property type="entry name" value="S-methyl_trans"/>
    <property type="match status" value="2"/>
</dbReference>
<dbReference type="PROSITE" id="PS50970">
    <property type="entry name" value="HCY"/>
    <property type="match status" value="2"/>
</dbReference>
<dbReference type="PANTHER" id="PTHR45833:SF1">
    <property type="entry name" value="METHIONINE SYNTHASE"/>
    <property type="match status" value="1"/>
</dbReference>
<dbReference type="InterPro" id="IPR050554">
    <property type="entry name" value="Met_Synthase/Corrinoid"/>
</dbReference>
<feature type="region of interest" description="Disordered" evidence="18">
    <location>
        <begin position="128"/>
        <end position="150"/>
    </location>
</feature>
<dbReference type="InterPro" id="IPR022035">
    <property type="entry name" value="PCIF1_WW"/>
</dbReference>
<evidence type="ECO:0000256" key="1">
    <source>
        <dbReference type="ARBA" id="ARBA00001947"/>
    </source>
</evidence>
<dbReference type="GO" id="GO:0050667">
    <property type="term" value="P:homocysteine metabolic process"/>
    <property type="evidence" value="ECO:0007669"/>
    <property type="project" value="TreeGrafter"/>
</dbReference>
<dbReference type="InterPro" id="IPR011005">
    <property type="entry name" value="Dihydropteroate_synth-like_sf"/>
</dbReference>
<evidence type="ECO:0000256" key="18">
    <source>
        <dbReference type="SAM" id="MobiDB-lite"/>
    </source>
</evidence>
<protein>
    <recommendedName>
        <fullName evidence="5">methionine synthase</fullName>
        <ecNumber evidence="5">2.1.1.13</ecNumber>
    </recommendedName>
    <alternativeName>
        <fullName evidence="16">5-methyltetrahydrofolate--homocysteine methyltransferase</fullName>
    </alternativeName>
    <alternativeName>
        <fullName evidence="15">Vitamin-B12 dependent methionine synthase</fullName>
    </alternativeName>
</protein>
<dbReference type="GO" id="GO:0031419">
    <property type="term" value="F:cobalamin binding"/>
    <property type="evidence" value="ECO:0007669"/>
    <property type="project" value="UniProtKB-KW"/>
</dbReference>
<evidence type="ECO:0000256" key="16">
    <source>
        <dbReference type="ARBA" id="ARBA00031040"/>
    </source>
</evidence>
<evidence type="ECO:0000256" key="12">
    <source>
        <dbReference type="ARBA" id="ARBA00022833"/>
    </source>
</evidence>
<accession>A0A1Q9DDY6</accession>
<keyword evidence="12" id="KW-0862">Zinc</keyword>
<keyword evidence="22" id="KW-1185">Reference proteome</keyword>
<evidence type="ECO:0000256" key="9">
    <source>
        <dbReference type="ARBA" id="ARBA00022679"/>
    </source>
</evidence>
<dbReference type="Pfam" id="PF00809">
    <property type="entry name" value="Pterin_bind"/>
    <property type="match status" value="2"/>
</dbReference>
<comment type="similarity">
    <text evidence="4">Belongs to the vitamin-B12 dependent methionine synthase family.</text>
</comment>
<dbReference type="InterPro" id="IPR057326">
    <property type="entry name" value="KR_dom"/>
</dbReference>
<keyword evidence="10" id="KW-0949">S-adenosyl-L-methionine</keyword>
<feature type="domain" description="Pterin-binding" evidence="20">
    <location>
        <begin position="1361"/>
        <end position="1629"/>
    </location>
</feature>